<evidence type="ECO:0000313" key="7">
    <source>
        <dbReference type="WBParaSite" id="OFLC_0000090701-mRNA-1"/>
    </source>
</evidence>
<accession>A0A183H098</accession>
<dbReference type="InterPro" id="IPR039551">
    <property type="entry name" value="Cho/carn_acyl_trans"/>
</dbReference>
<dbReference type="GO" id="GO:0006635">
    <property type="term" value="P:fatty acid beta-oxidation"/>
    <property type="evidence" value="ECO:0007669"/>
    <property type="project" value="UniProtKB-UniPathway"/>
</dbReference>
<dbReference type="PANTHER" id="PTHR22589">
    <property type="entry name" value="CARNITINE O-ACYLTRANSFERASE"/>
    <property type="match status" value="1"/>
</dbReference>
<dbReference type="InterPro" id="IPR000542">
    <property type="entry name" value="Carn_acyl_trans"/>
</dbReference>
<proteinExistence type="predicted"/>
<evidence type="ECO:0000256" key="1">
    <source>
        <dbReference type="ARBA" id="ARBA00005005"/>
    </source>
</evidence>
<protein>
    <submittedName>
        <fullName evidence="7">Carn_acyltransf domain-containing protein</fullName>
    </submittedName>
</protein>
<gene>
    <name evidence="5" type="ORF">OFLC_LOCUS908</name>
</gene>
<dbReference type="STRING" id="387005.A0A183H098"/>
<evidence type="ECO:0000259" key="4">
    <source>
        <dbReference type="Pfam" id="PF00755"/>
    </source>
</evidence>
<dbReference type="Pfam" id="PF00755">
    <property type="entry name" value="Carn_acyltransf"/>
    <property type="match status" value="1"/>
</dbReference>
<keyword evidence="6" id="KW-1185">Reference proteome</keyword>
<evidence type="ECO:0000313" key="5">
    <source>
        <dbReference type="EMBL" id="VDO27532.1"/>
    </source>
</evidence>
<dbReference type="EMBL" id="UZAJ01000369">
    <property type="protein sequence ID" value="VDO27532.1"/>
    <property type="molecule type" value="Genomic_DNA"/>
</dbReference>
<name>A0A183H098_9BILA</name>
<dbReference type="Gene3D" id="1.10.275.20">
    <property type="entry name" value="Choline/Carnitine o-acyltransferase"/>
    <property type="match status" value="1"/>
</dbReference>
<sequence>MILKSLINANARTITLIITSIPKPPIPSLEHTLKRYLEYASVVVHNDQAKLLHTEKAVAEFRSTGTRLQEKLEKIASEQDNWEYNLKI</sequence>
<dbReference type="AlphaFoldDB" id="A0A183H098"/>
<reference evidence="7" key="1">
    <citation type="submission" date="2016-06" db="UniProtKB">
        <authorList>
            <consortium name="WormBaseParasite"/>
        </authorList>
    </citation>
    <scope>IDENTIFICATION</scope>
</reference>
<organism evidence="7">
    <name type="scientific">Onchocerca flexuosa</name>
    <dbReference type="NCBI Taxonomy" id="387005"/>
    <lineage>
        <taxon>Eukaryota</taxon>
        <taxon>Metazoa</taxon>
        <taxon>Ecdysozoa</taxon>
        <taxon>Nematoda</taxon>
        <taxon>Chromadorea</taxon>
        <taxon>Rhabditida</taxon>
        <taxon>Spirurina</taxon>
        <taxon>Spiruromorpha</taxon>
        <taxon>Filarioidea</taxon>
        <taxon>Onchocercidae</taxon>
        <taxon>Onchocerca</taxon>
    </lineage>
</organism>
<keyword evidence="2" id="KW-0012">Acyltransferase</keyword>
<dbReference type="GO" id="GO:0005737">
    <property type="term" value="C:cytoplasm"/>
    <property type="evidence" value="ECO:0007669"/>
    <property type="project" value="TreeGrafter"/>
</dbReference>
<dbReference type="WBParaSite" id="OFLC_0000090701-mRNA-1">
    <property type="protein sequence ID" value="OFLC_0000090701-mRNA-1"/>
    <property type="gene ID" value="OFLC_0000090701"/>
</dbReference>
<keyword evidence="2" id="KW-0808">Transferase</keyword>
<dbReference type="PANTHER" id="PTHR22589:SF14">
    <property type="entry name" value="CHOLINE O-ACETYLTRANSFERASE"/>
    <property type="match status" value="1"/>
</dbReference>
<dbReference type="UniPathway" id="UPA00659"/>
<dbReference type="GO" id="GO:0045202">
    <property type="term" value="C:synapse"/>
    <property type="evidence" value="ECO:0007669"/>
    <property type="project" value="GOC"/>
</dbReference>
<evidence type="ECO:0000256" key="2">
    <source>
        <dbReference type="ARBA" id="ARBA00023315"/>
    </source>
</evidence>
<dbReference type="GO" id="GO:0008292">
    <property type="term" value="P:acetylcholine biosynthetic process"/>
    <property type="evidence" value="ECO:0007669"/>
    <property type="project" value="TreeGrafter"/>
</dbReference>
<feature type="domain" description="Choline/carnitine acyltransferase" evidence="4">
    <location>
        <begin position="25"/>
        <end position="82"/>
    </location>
</feature>
<dbReference type="GO" id="GO:0007274">
    <property type="term" value="P:neuromuscular synaptic transmission"/>
    <property type="evidence" value="ECO:0007669"/>
    <property type="project" value="TreeGrafter"/>
</dbReference>
<reference evidence="5 6" key="2">
    <citation type="submission" date="2018-11" db="EMBL/GenBank/DDBJ databases">
        <authorList>
            <consortium name="Pathogen Informatics"/>
        </authorList>
    </citation>
    <scope>NUCLEOTIDE SEQUENCE [LARGE SCALE GENOMIC DNA]</scope>
</reference>
<dbReference type="InterPro" id="IPR042572">
    <property type="entry name" value="Carn_acyl_trans_N"/>
</dbReference>
<evidence type="ECO:0000313" key="6">
    <source>
        <dbReference type="Proteomes" id="UP000267606"/>
    </source>
</evidence>
<dbReference type="GO" id="GO:0043005">
    <property type="term" value="C:neuron projection"/>
    <property type="evidence" value="ECO:0007669"/>
    <property type="project" value="TreeGrafter"/>
</dbReference>
<comment type="catalytic activity">
    <reaction evidence="3">
        <text>4,8-dimethylnonanoyl-CoA + (R)-carnitine = O-4,8-dimethylnonanoyl-(R)-carnitine + CoA</text>
        <dbReference type="Rhea" id="RHEA:44860"/>
        <dbReference type="ChEBI" id="CHEBI:16347"/>
        <dbReference type="ChEBI" id="CHEBI:57287"/>
        <dbReference type="ChEBI" id="CHEBI:77061"/>
        <dbReference type="ChEBI" id="CHEBI:84654"/>
    </reaction>
</comment>
<comment type="pathway">
    <text evidence="1">Lipid metabolism; fatty acid beta-oxidation.</text>
</comment>
<evidence type="ECO:0000256" key="3">
    <source>
        <dbReference type="ARBA" id="ARBA00048999"/>
    </source>
</evidence>
<dbReference type="GO" id="GO:0004102">
    <property type="term" value="F:choline O-acetyltransferase activity"/>
    <property type="evidence" value="ECO:0007669"/>
    <property type="project" value="TreeGrafter"/>
</dbReference>
<dbReference type="SUPFAM" id="SSF52777">
    <property type="entry name" value="CoA-dependent acyltransferases"/>
    <property type="match status" value="1"/>
</dbReference>
<dbReference type="Proteomes" id="UP000267606">
    <property type="component" value="Unassembled WGS sequence"/>
</dbReference>